<evidence type="ECO:0000313" key="2">
    <source>
        <dbReference type="EMBL" id="KAG8431107.1"/>
    </source>
</evidence>
<dbReference type="AlphaFoldDB" id="A0A8T2IHG8"/>
<feature type="region of interest" description="Disordered" evidence="1">
    <location>
        <begin position="1"/>
        <end position="81"/>
    </location>
</feature>
<reference evidence="2" key="1">
    <citation type="thesis" date="2020" institute="ProQuest LLC" country="789 East Eisenhower Parkway, Ann Arbor, MI, USA">
        <title>Comparative Genomics and Chromosome Evolution.</title>
        <authorList>
            <person name="Mudd A.B."/>
        </authorList>
    </citation>
    <scope>NUCLEOTIDE SEQUENCE</scope>
    <source>
        <strain evidence="2">Female2</strain>
        <tissue evidence="2">Blood</tissue>
    </source>
</reference>
<sequence>MEDGIPQRPGTRCDSLRDPSISSMMGDEPDRRSYSTLTTVRETETQTELLSTVPDEEGRESNKEEENNVEDKGHNQVDPDSMVIMENQPFIKQGMTHFVQENGTLKAKPSANGIYINGRGHLV</sequence>
<dbReference type="OrthoDB" id="8872282at2759"/>
<feature type="compositionally biased region" description="Low complexity" evidence="1">
    <location>
        <begin position="36"/>
        <end position="50"/>
    </location>
</feature>
<protein>
    <submittedName>
        <fullName evidence="2">Uncharacterized protein</fullName>
    </submittedName>
</protein>
<proteinExistence type="predicted"/>
<dbReference type="Proteomes" id="UP000812440">
    <property type="component" value="Unassembled WGS sequence"/>
</dbReference>
<dbReference type="EMBL" id="JAACNH010000363">
    <property type="protein sequence ID" value="KAG8431107.1"/>
    <property type="molecule type" value="Genomic_DNA"/>
</dbReference>
<evidence type="ECO:0000313" key="3">
    <source>
        <dbReference type="Proteomes" id="UP000812440"/>
    </source>
</evidence>
<evidence type="ECO:0000256" key="1">
    <source>
        <dbReference type="SAM" id="MobiDB-lite"/>
    </source>
</evidence>
<keyword evidence="3" id="KW-1185">Reference proteome</keyword>
<comment type="caution">
    <text evidence="2">The sequence shown here is derived from an EMBL/GenBank/DDBJ whole genome shotgun (WGS) entry which is preliminary data.</text>
</comment>
<accession>A0A8T2IHG8</accession>
<name>A0A8T2IHG8_9PIPI</name>
<feature type="compositionally biased region" description="Basic and acidic residues" evidence="1">
    <location>
        <begin position="59"/>
        <end position="77"/>
    </location>
</feature>
<gene>
    <name evidence="2" type="ORF">GDO86_019402</name>
</gene>
<organism evidence="2 3">
    <name type="scientific">Hymenochirus boettgeri</name>
    <name type="common">Congo dwarf clawed frog</name>
    <dbReference type="NCBI Taxonomy" id="247094"/>
    <lineage>
        <taxon>Eukaryota</taxon>
        <taxon>Metazoa</taxon>
        <taxon>Chordata</taxon>
        <taxon>Craniata</taxon>
        <taxon>Vertebrata</taxon>
        <taxon>Euteleostomi</taxon>
        <taxon>Amphibia</taxon>
        <taxon>Batrachia</taxon>
        <taxon>Anura</taxon>
        <taxon>Pipoidea</taxon>
        <taxon>Pipidae</taxon>
        <taxon>Pipinae</taxon>
        <taxon>Hymenochirus</taxon>
    </lineage>
</organism>